<name>A0A917S6G0_9ACTN</name>
<evidence type="ECO:0000313" key="3">
    <source>
        <dbReference type="EMBL" id="GGL59386.1"/>
    </source>
</evidence>
<accession>A0A917S6G0</accession>
<feature type="domain" description="Coenzyme F420 hydrogenase/dehydrogenase beta subunit C-terminal" evidence="2">
    <location>
        <begin position="191"/>
        <end position="353"/>
    </location>
</feature>
<dbReference type="PANTHER" id="PTHR31332">
    <property type="entry name" value="7-HYDROXYMETHYL CHLOROPHYLL A REDUCTASE, CHLOROPLASTIC"/>
    <property type="match status" value="1"/>
</dbReference>
<dbReference type="InterPro" id="IPR045220">
    <property type="entry name" value="FRHB/FDHB/HCAR-like"/>
</dbReference>
<feature type="domain" description="Coenzyme F420 hydrogenase/dehydrogenase beta subunit N-terminal" evidence="1">
    <location>
        <begin position="107"/>
        <end position="181"/>
    </location>
</feature>
<sequence>MIKLDMTRSKAGRPAMAVKSDFEQAVARVVAAGNCSGCGLCAALSDNVEMRLDAEGFSRPAWVGGGRPDSADVRRRFRRSCPGVTIRPPQTPVVNRHPTLGLYVSAWSGWASDDQVRHIGSSAGVLTALSSWLVESGRATEVVGAAASRTQPSRTVPVKIRSRADALAASGSRYAPVGVAAAYDVDSGRTDVAFVGKPCEAYAVRSATEHRPAADSPFILSFFCAGVPSQLATDALVDKLAGGAEVDSVRYRGNGWPGMFSVRDRQGTVAEVDYEESWGEHLGPHIQPRCKICPDGTGEHADIAVGDFWNADSRGYPQFSESTGNSAVIARTRRGHEALMAAQMAGIVELHPVKLDDVAAIQPLQTRRRRVVLPRLLGRVLAGGRVPRVRGYRLLRTEIATAPSLRQFLGEFIGEAKGARWRAVRGRRRAAQDDVA</sequence>
<dbReference type="Pfam" id="PF04422">
    <property type="entry name" value="FrhB_FdhB_N"/>
    <property type="match status" value="1"/>
</dbReference>
<dbReference type="PANTHER" id="PTHR31332:SF0">
    <property type="entry name" value="7-HYDROXYMETHYL CHLOROPHYLL A REDUCTASE, CHLOROPLASTIC"/>
    <property type="match status" value="1"/>
</dbReference>
<dbReference type="GO" id="GO:0033354">
    <property type="term" value="P:chlorophyll cycle"/>
    <property type="evidence" value="ECO:0007669"/>
    <property type="project" value="TreeGrafter"/>
</dbReference>
<evidence type="ECO:0008006" key="5">
    <source>
        <dbReference type="Google" id="ProtNLM"/>
    </source>
</evidence>
<evidence type="ECO:0000259" key="1">
    <source>
        <dbReference type="Pfam" id="PF04422"/>
    </source>
</evidence>
<protein>
    <recommendedName>
        <fullName evidence="5">Coenzyme F420 hydrogenase subunit beta</fullName>
    </recommendedName>
</protein>
<dbReference type="GO" id="GO:0090415">
    <property type="term" value="F:7-hydroxymethyl chlorophyll a reductase activity"/>
    <property type="evidence" value="ECO:0007669"/>
    <property type="project" value="TreeGrafter"/>
</dbReference>
<keyword evidence="4" id="KW-1185">Reference proteome</keyword>
<evidence type="ECO:0000313" key="4">
    <source>
        <dbReference type="Proteomes" id="UP000613840"/>
    </source>
</evidence>
<dbReference type="AlphaFoldDB" id="A0A917S6G0"/>
<proteinExistence type="predicted"/>
<reference evidence="3" key="2">
    <citation type="submission" date="2020-09" db="EMBL/GenBank/DDBJ databases">
        <authorList>
            <person name="Sun Q."/>
            <person name="Zhou Y."/>
        </authorList>
    </citation>
    <scope>NUCLEOTIDE SEQUENCE</scope>
    <source>
        <strain evidence="3">CGMCC 4.7306</strain>
    </source>
</reference>
<gene>
    <name evidence="3" type="ORF">GCM10011575_17410</name>
</gene>
<dbReference type="InterPro" id="IPR007516">
    <property type="entry name" value="Co_F420_Hydgase/DH_bsu_N"/>
</dbReference>
<reference evidence="3" key="1">
    <citation type="journal article" date="2014" name="Int. J. Syst. Evol. Microbiol.">
        <title>Complete genome sequence of Corynebacterium casei LMG S-19264T (=DSM 44701T), isolated from a smear-ripened cheese.</title>
        <authorList>
            <consortium name="US DOE Joint Genome Institute (JGI-PGF)"/>
            <person name="Walter F."/>
            <person name="Albersmeier A."/>
            <person name="Kalinowski J."/>
            <person name="Ruckert C."/>
        </authorList>
    </citation>
    <scope>NUCLEOTIDE SEQUENCE</scope>
    <source>
        <strain evidence="3">CGMCC 4.7306</strain>
    </source>
</reference>
<evidence type="ECO:0000259" key="2">
    <source>
        <dbReference type="Pfam" id="PF04432"/>
    </source>
</evidence>
<dbReference type="Proteomes" id="UP000613840">
    <property type="component" value="Unassembled WGS sequence"/>
</dbReference>
<organism evidence="3 4">
    <name type="scientific">Microlunatus endophyticus</name>
    <dbReference type="NCBI Taxonomy" id="1716077"/>
    <lineage>
        <taxon>Bacteria</taxon>
        <taxon>Bacillati</taxon>
        <taxon>Actinomycetota</taxon>
        <taxon>Actinomycetes</taxon>
        <taxon>Propionibacteriales</taxon>
        <taxon>Propionibacteriaceae</taxon>
        <taxon>Microlunatus</taxon>
    </lineage>
</organism>
<dbReference type="InterPro" id="IPR007525">
    <property type="entry name" value="FrhB_FdhB_C"/>
</dbReference>
<dbReference type="RefSeq" id="WP_188894780.1">
    <property type="nucleotide sequence ID" value="NZ_BMMZ01000003.1"/>
</dbReference>
<dbReference type="Pfam" id="PF04432">
    <property type="entry name" value="FrhB_FdhB_C"/>
    <property type="match status" value="1"/>
</dbReference>
<dbReference type="EMBL" id="BMMZ01000003">
    <property type="protein sequence ID" value="GGL59386.1"/>
    <property type="molecule type" value="Genomic_DNA"/>
</dbReference>
<comment type="caution">
    <text evidence="3">The sequence shown here is derived from an EMBL/GenBank/DDBJ whole genome shotgun (WGS) entry which is preliminary data.</text>
</comment>